<feature type="compositionally biased region" description="Low complexity" evidence="1">
    <location>
        <begin position="238"/>
        <end position="258"/>
    </location>
</feature>
<name>A0A1Q9EEQ9_SYMMI</name>
<protein>
    <submittedName>
        <fullName evidence="2">Uncharacterized protein</fullName>
    </submittedName>
</protein>
<comment type="caution">
    <text evidence="2">The sequence shown here is derived from an EMBL/GenBank/DDBJ whole genome shotgun (WGS) entry which is preliminary data.</text>
</comment>
<accession>A0A1Q9EEQ9</accession>
<feature type="compositionally biased region" description="Low complexity" evidence="1">
    <location>
        <begin position="82"/>
        <end position="95"/>
    </location>
</feature>
<feature type="region of interest" description="Disordered" evidence="1">
    <location>
        <begin position="1"/>
        <end position="22"/>
    </location>
</feature>
<proteinExistence type="predicted"/>
<reference evidence="2 3" key="1">
    <citation type="submission" date="2016-02" db="EMBL/GenBank/DDBJ databases">
        <title>Genome analysis of coral dinoflagellate symbionts highlights evolutionary adaptations to a symbiotic lifestyle.</title>
        <authorList>
            <person name="Aranda M."/>
            <person name="Li Y."/>
            <person name="Liew Y.J."/>
            <person name="Baumgarten S."/>
            <person name="Simakov O."/>
            <person name="Wilson M."/>
            <person name="Piel J."/>
            <person name="Ashoor H."/>
            <person name="Bougouffa S."/>
            <person name="Bajic V.B."/>
            <person name="Ryu T."/>
            <person name="Ravasi T."/>
            <person name="Bayer T."/>
            <person name="Micklem G."/>
            <person name="Kim H."/>
            <person name="Bhak J."/>
            <person name="Lajeunesse T.C."/>
            <person name="Voolstra C.R."/>
        </authorList>
    </citation>
    <scope>NUCLEOTIDE SEQUENCE [LARGE SCALE GENOMIC DNA]</scope>
    <source>
        <strain evidence="2 3">CCMP2467</strain>
    </source>
</reference>
<feature type="region of interest" description="Disordered" evidence="1">
    <location>
        <begin position="136"/>
        <end position="164"/>
    </location>
</feature>
<feature type="region of interest" description="Disordered" evidence="1">
    <location>
        <begin position="37"/>
        <end position="98"/>
    </location>
</feature>
<dbReference type="Proteomes" id="UP000186817">
    <property type="component" value="Unassembled WGS sequence"/>
</dbReference>
<gene>
    <name evidence="2" type="ORF">AK812_SmicGene10903</name>
</gene>
<feature type="compositionally biased region" description="Low complexity" evidence="1">
    <location>
        <begin position="1"/>
        <end position="11"/>
    </location>
</feature>
<dbReference type="EMBL" id="LSRX01000173">
    <property type="protein sequence ID" value="OLQ05881.1"/>
    <property type="molecule type" value="Genomic_DNA"/>
</dbReference>
<evidence type="ECO:0000313" key="3">
    <source>
        <dbReference type="Proteomes" id="UP000186817"/>
    </source>
</evidence>
<feature type="region of interest" description="Disordered" evidence="1">
    <location>
        <begin position="233"/>
        <end position="284"/>
    </location>
</feature>
<evidence type="ECO:0000256" key="1">
    <source>
        <dbReference type="SAM" id="MobiDB-lite"/>
    </source>
</evidence>
<organism evidence="2 3">
    <name type="scientific">Symbiodinium microadriaticum</name>
    <name type="common">Dinoflagellate</name>
    <name type="synonym">Zooxanthella microadriatica</name>
    <dbReference type="NCBI Taxonomy" id="2951"/>
    <lineage>
        <taxon>Eukaryota</taxon>
        <taxon>Sar</taxon>
        <taxon>Alveolata</taxon>
        <taxon>Dinophyceae</taxon>
        <taxon>Suessiales</taxon>
        <taxon>Symbiodiniaceae</taxon>
        <taxon>Symbiodinium</taxon>
    </lineage>
</organism>
<dbReference type="OrthoDB" id="412093at2759"/>
<keyword evidence="3" id="KW-1185">Reference proteome</keyword>
<evidence type="ECO:0000313" key="2">
    <source>
        <dbReference type="EMBL" id="OLQ05881.1"/>
    </source>
</evidence>
<sequence length="646" mass="70491">MLPQQAPGKAAPAPPAPASQREFLALKGGPAEALCAQMTVPKHPARNNGASAPASTGPVLPLRSAPAPLTLYEDGGDTPQYRSSSRSRAKAASLSPKGLAVNSGSKLGGFAELTASSMVKFEACHKHHKVLRTVTQSAPQVPLRKDRGLASSEELPTSPGAGFSWMTSKQRQEVDEEYLRHNTPIPWYDWTKSYEKSSKGQRISACCWSLDNSRRTSPQQWWRDAIRGQEVRVDGPGSTVRRVLSRSLSPSRQRGGSSNSPRSLTPLARQNHRFGSPAPARETAVPKPILLQEEAHLTSRQGTESSPFTVAHPEWCRGGGPTFASSLPSVVTIHDFSLASQSVNYAIDSRRSGGSSGWLRSCSVAGEAEAPTGQRSQYQARVFGSVVRLDWHYHPLPGDVGSPDSFEYPVYYRAVPGLTFEICQSGKMSPEIQQNFKDAIEFLDKERGVSVITSDCGFFMWFQKEARLYTSKPVVMSSLALLPSLHAAIGTDGKIAIFSANSTSLGPMHDTVAKECGVDWDEACYVLVGCQDVEGFEAVASGEPLDLEKVTPGIVRKAKQVIAEHPDIHAILMECTQLPPFSDDVRAATGLPVYDAIVSADFFIRGFVDNPRFGLNDWHRPWDGHQEKYKLGDNVQDKEKLLHYKP</sequence>
<dbReference type="AlphaFoldDB" id="A0A1Q9EEQ9"/>